<evidence type="ECO:0000313" key="2">
    <source>
        <dbReference type="Proteomes" id="UP001275084"/>
    </source>
</evidence>
<sequence>MGVVPRVGGNLTLDREGASGRQAQQLNLKLGVWGICIDPRAMQSPCTINLTNSEPAHHVAHTCQPSGKAFPLLLLPGEIRNQIYSHLYWTPEPDCAGGLAPLHTHANGNREIDDLLSLMRINRLLSFLSPNGPARHLRQVFHLPLAPWNPTADGRPTAAGIGQLVPAQGQPTTFCPVPGSAFRFLSFPLAGGTTVEEEKGLWGRTAMEIAKEFSSTLREFNFVGRADKKWMEVVTDVMGVRVRAKKYLKDWEWVVVEPGGSGRGVDGLNMQ</sequence>
<reference evidence="1" key="1">
    <citation type="journal article" date="2023" name="Mol. Phylogenet. Evol.">
        <title>Genome-scale phylogeny and comparative genomics of the fungal order Sordariales.</title>
        <authorList>
            <person name="Hensen N."/>
            <person name="Bonometti L."/>
            <person name="Westerberg I."/>
            <person name="Brannstrom I.O."/>
            <person name="Guillou S."/>
            <person name="Cros-Aarteil S."/>
            <person name="Calhoun S."/>
            <person name="Haridas S."/>
            <person name="Kuo A."/>
            <person name="Mondo S."/>
            <person name="Pangilinan J."/>
            <person name="Riley R."/>
            <person name="LaButti K."/>
            <person name="Andreopoulos B."/>
            <person name="Lipzen A."/>
            <person name="Chen C."/>
            <person name="Yan M."/>
            <person name="Daum C."/>
            <person name="Ng V."/>
            <person name="Clum A."/>
            <person name="Steindorff A."/>
            <person name="Ohm R.A."/>
            <person name="Martin F."/>
            <person name="Silar P."/>
            <person name="Natvig D.O."/>
            <person name="Lalanne C."/>
            <person name="Gautier V."/>
            <person name="Ament-Velasquez S.L."/>
            <person name="Kruys A."/>
            <person name="Hutchinson M.I."/>
            <person name="Powell A.J."/>
            <person name="Barry K."/>
            <person name="Miller A.N."/>
            <person name="Grigoriev I.V."/>
            <person name="Debuchy R."/>
            <person name="Gladieux P."/>
            <person name="Hiltunen Thoren M."/>
            <person name="Johannesson H."/>
        </authorList>
    </citation>
    <scope>NUCLEOTIDE SEQUENCE</scope>
    <source>
        <strain evidence="1">CBS 955.72</strain>
    </source>
</reference>
<organism evidence="1 2">
    <name type="scientific">Lasiosphaeria hispida</name>
    <dbReference type="NCBI Taxonomy" id="260671"/>
    <lineage>
        <taxon>Eukaryota</taxon>
        <taxon>Fungi</taxon>
        <taxon>Dikarya</taxon>
        <taxon>Ascomycota</taxon>
        <taxon>Pezizomycotina</taxon>
        <taxon>Sordariomycetes</taxon>
        <taxon>Sordariomycetidae</taxon>
        <taxon>Sordariales</taxon>
        <taxon>Lasiosphaeriaceae</taxon>
        <taxon>Lasiosphaeria</taxon>
    </lineage>
</organism>
<accession>A0AAJ0H8D7</accession>
<proteinExistence type="predicted"/>
<keyword evidence="2" id="KW-1185">Reference proteome</keyword>
<gene>
    <name evidence="1" type="ORF">B0T25DRAFT_634683</name>
</gene>
<name>A0AAJ0H8D7_9PEZI</name>
<dbReference type="EMBL" id="JAUIQD010000007">
    <property type="protein sequence ID" value="KAK3343629.1"/>
    <property type="molecule type" value="Genomic_DNA"/>
</dbReference>
<comment type="caution">
    <text evidence="1">The sequence shown here is derived from an EMBL/GenBank/DDBJ whole genome shotgun (WGS) entry which is preliminary data.</text>
</comment>
<evidence type="ECO:0000313" key="1">
    <source>
        <dbReference type="EMBL" id="KAK3343629.1"/>
    </source>
</evidence>
<reference evidence="1" key="2">
    <citation type="submission" date="2023-06" db="EMBL/GenBank/DDBJ databases">
        <authorList>
            <consortium name="Lawrence Berkeley National Laboratory"/>
            <person name="Haridas S."/>
            <person name="Hensen N."/>
            <person name="Bonometti L."/>
            <person name="Westerberg I."/>
            <person name="Brannstrom I.O."/>
            <person name="Guillou S."/>
            <person name="Cros-Aarteil S."/>
            <person name="Calhoun S."/>
            <person name="Kuo A."/>
            <person name="Mondo S."/>
            <person name="Pangilinan J."/>
            <person name="Riley R."/>
            <person name="Labutti K."/>
            <person name="Andreopoulos B."/>
            <person name="Lipzen A."/>
            <person name="Chen C."/>
            <person name="Yanf M."/>
            <person name="Daum C."/>
            <person name="Ng V."/>
            <person name="Clum A."/>
            <person name="Steindorff A."/>
            <person name="Ohm R."/>
            <person name="Martin F."/>
            <person name="Silar P."/>
            <person name="Natvig D."/>
            <person name="Lalanne C."/>
            <person name="Gautier V."/>
            <person name="Ament-Velasquez S.L."/>
            <person name="Kruys A."/>
            <person name="Hutchinson M.I."/>
            <person name="Powell A.J."/>
            <person name="Barry K."/>
            <person name="Miller A.N."/>
            <person name="Grigoriev I.V."/>
            <person name="Debuchy R."/>
            <person name="Gladieux P."/>
            <person name="Thoren M.H."/>
            <person name="Johannesson H."/>
        </authorList>
    </citation>
    <scope>NUCLEOTIDE SEQUENCE</scope>
    <source>
        <strain evidence="1">CBS 955.72</strain>
    </source>
</reference>
<protein>
    <submittedName>
        <fullName evidence="1">Uncharacterized protein</fullName>
    </submittedName>
</protein>
<dbReference type="Proteomes" id="UP001275084">
    <property type="component" value="Unassembled WGS sequence"/>
</dbReference>
<dbReference type="AlphaFoldDB" id="A0AAJ0H8D7"/>